<reference evidence="1 2" key="1">
    <citation type="submission" date="2019-06" db="EMBL/GenBank/DDBJ databases">
        <title>Draft genomes of female and male turbot (Scophthalmus maximus).</title>
        <authorList>
            <person name="Xu H."/>
            <person name="Xu X.-W."/>
            <person name="Shao C."/>
            <person name="Chen S."/>
        </authorList>
    </citation>
    <scope>NUCLEOTIDE SEQUENCE [LARGE SCALE GENOMIC DNA]</scope>
    <source>
        <strain evidence="1">Ysfricsl-2016a</strain>
        <tissue evidence="1">Blood</tissue>
    </source>
</reference>
<accession>A0A6A4TMD4</accession>
<protein>
    <submittedName>
        <fullName evidence="1">Uncharacterized protein</fullName>
    </submittedName>
</protein>
<evidence type="ECO:0000313" key="2">
    <source>
        <dbReference type="Proteomes" id="UP000438429"/>
    </source>
</evidence>
<organism evidence="1 2">
    <name type="scientific">Scophthalmus maximus</name>
    <name type="common">Turbot</name>
    <name type="synonym">Psetta maxima</name>
    <dbReference type="NCBI Taxonomy" id="52904"/>
    <lineage>
        <taxon>Eukaryota</taxon>
        <taxon>Metazoa</taxon>
        <taxon>Chordata</taxon>
        <taxon>Craniata</taxon>
        <taxon>Vertebrata</taxon>
        <taxon>Euteleostomi</taxon>
        <taxon>Actinopterygii</taxon>
        <taxon>Neopterygii</taxon>
        <taxon>Teleostei</taxon>
        <taxon>Neoteleostei</taxon>
        <taxon>Acanthomorphata</taxon>
        <taxon>Carangaria</taxon>
        <taxon>Pleuronectiformes</taxon>
        <taxon>Pleuronectoidei</taxon>
        <taxon>Scophthalmidae</taxon>
        <taxon>Scophthalmus</taxon>
    </lineage>
</organism>
<gene>
    <name evidence="1" type="ORF">F2P81_000098</name>
</gene>
<comment type="caution">
    <text evidence="1">The sequence shown here is derived from an EMBL/GenBank/DDBJ whole genome shotgun (WGS) entry which is preliminary data.</text>
</comment>
<proteinExistence type="predicted"/>
<dbReference type="EMBL" id="VEVO01000001">
    <property type="protein sequence ID" value="KAF0046465.1"/>
    <property type="molecule type" value="Genomic_DNA"/>
</dbReference>
<evidence type="ECO:0000313" key="1">
    <source>
        <dbReference type="EMBL" id="KAF0046465.1"/>
    </source>
</evidence>
<dbReference type="AlphaFoldDB" id="A0A6A4TMD4"/>
<dbReference type="Proteomes" id="UP000438429">
    <property type="component" value="Unassembled WGS sequence"/>
</dbReference>
<sequence length="126" mass="13707">MLELELIYKKQKKKRKMMMMMMNKKKRKKSELYGIESIYKNFNVFLVSLSVTSKSLAAVSLCDVSSGGLAVLSVSGLSKLEGQMGGSEEEALNGSELSLMSVVFRFSPTDPADVSGLMVVDVAPSA</sequence>
<name>A0A6A4TMD4_SCOMX</name>